<dbReference type="GO" id="GO:0000428">
    <property type="term" value="C:DNA-directed RNA polymerase complex"/>
    <property type="evidence" value="ECO:0007669"/>
    <property type="project" value="UniProtKB-KW"/>
</dbReference>
<feature type="domain" description="DNA-directed RNA polymerase II subunit RPB9-like zinc ribbon" evidence="1">
    <location>
        <begin position="2"/>
        <end position="49"/>
    </location>
</feature>
<protein>
    <submittedName>
        <fullName evidence="2">DNA-directed RNA polymerase subunit M</fullName>
    </submittedName>
</protein>
<dbReference type="EMBL" id="CP020477">
    <property type="protein sequence ID" value="ARM75598.1"/>
    <property type="molecule type" value="Genomic_DNA"/>
</dbReference>
<dbReference type="OrthoDB" id="72957at2157"/>
<dbReference type="InterPro" id="IPR001529">
    <property type="entry name" value="Zn_ribbon_RPB9"/>
</dbReference>
<evidence type="ECO:0000313" key="3">
    <source>
        <dbReference type="Proteomes" id="UP000193404"/>
    </source>
</evidence>
<keyword evidence="2" id="KW-0240">DNA-directed RNA polymerase</keyword>
<name>A0A1W6JZB2_9CREN</name>
<dbReference type="KEGG" id="aman:B6F84_05795"/>
<sequence>MKFCPKCGSYMKPKGEFMVCIKCGYKEKGVEKIIYTEKKNHDRDVTVVADGKTVKGSIALNLCPRCGNAVVIKIGKKYKCKSCGYIFS</sequence>
<dbReference type="Proteomes" id="UP000193404">
    <property type="component" value="Chromosome"/>
</dbReference>
<keyword evidence="3" id="KW-1185">Reference proteome</keyword>
<reference evidence="2 3" key="1">
    <citation type="submission" date="2017-03" db="EMBL/GenBank/DDBJ databases">
        <title>Sulfur activation and transportation mechanism of thermophilic Archaea Acidianus manzaensis YN-25.</title>
        <authorList>
            <person name="Ma Y."/>
            <person name="Yang Y."/>
            <person name="Xia J."/>
        </authorList>
    </citation>
    <scope>NUCLEOTIDE SEQUENCE [LARGE SCALE GENOMIC DNA]</scope>
    <source>
        <strain evidence="2 3">YN-25</strain>
    </source>
</reference>
<accession>A0A1W6JZB2</accession>
<dbReference type="RefSeq" id="WP_148691369.1">
    <property type="nucleotide sequence ID" value="NZ_CP020477.1"/>
</dbReference>
<evidence type="ECO:0000313" key="2">
    <source>
        <dbReference type="EMBL" id="ARM75598.1"/>
    </source>
</evidence>
<proteinExistence type="predicted"/>
<dbReference type="AlphaFoldDB" id="A0A1W6JZB2"/>
<gene>
    <name evidence="2" type="ORF">B6F84_05795</name>
</gene>
<keyword evidence="2" id="KW-0804">Transcription</keyword>
<dbReference type="NCBIfam" id="NF047723">
    <property type="entry name" value="TransFacS4"/>
    <property type="match status" value="1"/>
</dbReference>
<dbReference type="STRING" id="282676.B6F84_05795"/>
<evidence type="ECO:0000259" key="1">
    <source>
        <dbReference type="SMART" id="SM00661"/>
    </source>
</evidence>
<dbReference type="GeneID" id="41590413"/>
<organism evidence="2 3">
    <name type="scientific">Acidianus manzaensis</name>
    <dbReference type="NCBI Taxonomy" id="282676"/>
    <lineage>
        <taxon>Archaea</taxon>
        <taxon>Thermoproteota</taxon>
        <taxon>Thermoprotei</taxon>
        <taxon>Sulfolobales</taxon>
        <taxon>Sulfolobaceae</taxon>
        <taxon>Acidianus</taxon>
    </lineage>
</organism>
<dbReference type="SMART" id="SM00661">
    <property type="entry name" value="RPOL9"/>
    <property type="match status" value="1"/>
</dbReference>
<dbReference type="GO" id="GO:0006351">
    <property type="term" value="P:DNA-templated transcription"/>
    <property type="evidence" value="ECO:0007669"/>
    <property type="project" value="InterPro"/>
</dbReference>